<feature type="chain" id="PRO_5026072894" evidence="2">
    <location>
        <begin position="23"/>
        <end position="494"/>
    </location>
</feature>
<dbReference type="AlphaFoldDB" id="A0A6G7J718"/>
<name>A0A6G7J718_9FLAO</name>
<evidence type="ECO:0000313" key="4">
    <source>
        <dbReference type="Proteomes" id="UP000502928"/>
    </source>
</evidence>
<feature type="signal peptide" evidence="2">
    <location>
        <begin position="1"/>
        <end position="22"/>
    </location>
</feature>
<dbReference type="KEGG" id="mut:GVT53_17650"/>
<protein>
    <submittedName>
        <fullName evidence="3">Uncharacterized protein</fullName>
    </submittedName>
</protein>
<accession>A0A6G7J718</accession>
<sequence>MKLLKKLLPVMLLALLAWNCEKEETNYLEPIQVTEDSVQLKALTIDELPDFSSSIAQQTSKVGWASKSDGSDVVLDGSRVLAVTDSVGNTTYSLRMYVADTPHNVFYNVVAKQTHEGVHNEPFVLRYEVDEDYWPEYVAGPRQEKPFKGTIGVYTLEAFGLQMDQNGKMGSEPEPCLSVNAEGGNGDSGNSGGGSNGGNEGSSGSGGGGNHDPGSYYDYWNTYAPDNGGGGSGAGTEPFVEVGEGNFGGPGTDGILKAIAIMGKSADCPEENTLLPINEEDDFEEKIDDTALKPCLKNVLNDLKTLNKGVGYIVQKFAGNTPGFNWEVKDGSLGGATGTTSTKYNKLTGTVTTTFDSQAWGNATDLSWARTMMHESIHAYVVASSYNAATIAQKQALLGPDWASAYLNYGHDYIANNYIKPMADSLQEFGNIKGYHHSRQFYEDMAWAGLHSTSAFNGLPLATQKRINDVILIELTKKDTNGNPKPQKGNNAGC</sequence>
<keyword evidence="2" id="KW-0732">Signal</keyword>
<reference evidence="3 4" key="1">
    <citation type="submission" date="2020-02" db="EMBL/GenBank/DDBJ databases">
        <title>Complete genome of Muricauda sp. 501str8.</title>
        <authorList>
            <person name="Dong B."/>
            <person name="Zhu S."/>
            <person name="Yang J."/>
            <person name="Chen J."/>
        </authorList>
    </citation>
    <scope>NUCLEOTIDE SEQUENCE [LARGE SCALE GENOMIC DNA]</scope>
    <source>
        <strain evidence="3 4">501str8</strain>
    </source>
</reference>
<evidence type="ECO:0000313" key="3">
    <source>
        <dbReference type="EMBL" id="QII46429.1"/>
    </source>
</evidence>
<dbReference type="Proteomes" id="UP000502928">
    <property type="component" value="Chromosome"/>
</dbReference>
<proteinExistence type="predicted"/>
<organism evidence="3 4">
    <name type="scientific">Flagellimonas oceani</name>
    <dbReference type="NCBI Taxonomy" id="2698672"/>
    <lineage>
        <taxon>Bacteria</taxon>
        <taxon>Pseudomonadati</taxon>
        <taxon>Bacteroidota</taxon>
        <taxon>Flavobacteriia</taxon>
        <taxon>Flavobacteriales</taxon>
        <taxon>Flavobacteriaceae</taxon>
        <taxon>Flagellimonas</taxon>
    </lineage>
</organism>
<feature type="compositionally biased region" description="Gly residues" evidence="1">
    <location>
        <begin position="183"/>
        <end position="210"/>
    </location>
</feature>
<dbReference type="RefSeq" id="WP_166249803.1">
    <property type="nucleotide sequence ID" value="NZ_CP049616.1"/>
</dbReference>
<gene>
    <name evidence="3" type="ORF">GVT53_17650</name>
</gene>
<feature type="region of interest" description="Disordered" evidence="1">
    <location>
        <begin position="165"/>
        <end position="210"/>
    </location>
</feature>
<keyword evidence="4" id="KW-1185">Reference proteome</keyword>
<evidence type="ECO:0000256" key="2">
    <source>
        <dbReference type="SAM" id="SignalP"/>
    </source>
</evidence>
<dbReference type="EMBL" id="CP049616">
    <property type="protein sequence ID" value="QII46429.1"/>
    <property type="molecule type" value="Genomic_DNA"/>
</dbReference>
<evidence type="ECO:0000256" key="1">
    <source>
        <dbReference type="SAM" id="MobiDB-lite"/>
    </source>
</evidence>